<evidence type="ECO:0000313" key="12">
    <source>
        <dbReference type="Proteomes" id="UP000479710"/>
    </source>
</evidence>
<dbReference type="PANTHER" id="PTHR23079">
    <property type="entry name" value="RNA-DEPENDENT RNA POLYMERASE"/>
    <property type="match status" value="1"/>
</dbReference>
<dbReference type="Pfam" id="PF26253">
    <property type="entry name" value="RdRP_head"/>
    <property type="match status" value="1"/>
</dbReference>
<keyword evidence="6 8" id="KW-0943">RNA-mediated gene silencing</keyword>
<comment type="caution">
    <text evidence="11">The sequence shown here is derived from an EMBL/GenBank/DDBJ whole genome shotgun (WGS) entry which is preliminary data.</text>
</comment>
<protein>
    <recommendedName>
        <fullName evidence="8">RNA-dependent RNA polymerase</fullName>
        <ecNumber evidence="8">2.7.7.48</ecNumber>
    </recommendedName>
</protein>
<evidence type="ECO:0000256" key="4">
    <source>
        <dbReference type="ARBA" id="ARBA00022695"/>
    </source>
</evidence>
<evidence type="ECO:0000256" key="6">
    <source>
        <dbReference type="ARBA" id="ARBA00023158"/>
    </source>
</evidence>
<dbReference type="GO" id="GO:0003968">
    <property type="term" value="F:RNA-directed RNA polymerase activity"/>
    <property type="evidence" value="ECO:0007669"/>
    <property type="project" value="UniProtKB-KW"/>
</dbReference>
<evidence type="ECO:0000256" key="8">
    <source>
        <dbReference type="RuleBase" id="RU363098"/>
    </source>
</evidence>
<dbReference type="AlphaFoldDB" id="A0A6G1E8F3"/>
<evidence type="ECO:0000256" key="2">
    <source>
        <dbReference type="ARBA" id="ARBA00022484"/>
    </source>
</evidence>
<comment type="function">
    <text evidence="8">Probably involved in the RNA silencing pathway and required for the generation of small interfering RNAs (siRNAs).</text>
</comment>
<dbReference type="PANTHER" id="PTHR23079:SF18">
    <property type="entry name" value="RNA-DEPENDENT RNA POLYMERASE 6"/>
    <property type="match status" value="1"/>
</dbReference>
<dbReference type="GO" id="GO:0030422">
    <property type="term" value="P:siRNA processing"/>
    <property type="evidence" value="ECO:0007669"/>
    <property type="project" value="TreeGrafter"/>
</dbReference>
<dbReference type="Proteomes" id="UP000479710">
    <property type="component" value="Unassembled WGS sequence"/>
</dbReference>
<evidence type="ECO:0000259" key="9">
    <source>
        <dbReference type="Pfam" id="PF05183"/>
    </source>
</evidence>
<dbReference type="InterPro" id="IPR057596">
    <property type="entry name" value="RDRP_core"/>
</dbReference>
<dbReference type="Pfam" id="PF05183">
    <property type="entry name" value="RdRP"/>
    <property type="match status" value="1"/>
</dbReference>
<keyword evidence="12" id="KW-1185">Reference proteome</keyword>
<accession>A0A6G1E8F3</accession>
<name>A0A6G1E8F3_9ORYZ</name>
<feature type="domain" description="RDRP C-terminal head" evidence="10">
    <location>
        <begin position="215"/>
        <end position="383"/>
    </location>
</feature>
<gene>
    <name evidence="11" type="ORF">E2562_037788</name>
</gene>
<evidence type="ECO:0000256" key="5">
    <source>
        <dbReference type="ARBA" id="ARBA00022884"/>
    </source>
</evidence>
<keyword evidence="5 8" id="KW-0694">RNA-binding</keyword>
<reference evidence="11 12" key="1">
    <citation type="submission" date="2019-11" db="EMBL/GenBank/DDBJ databases">
        <title>Whole genome sequence of Oryza granulata.</title>
        <authorList>
            <person name="Li W."/>
        </authorList>
    </citation>
    <scope>NUCLEOTIDE SEQUENCE [LARGE SCALE GENOMIC DNA]</scope>
    <source>
        <strain evidence="12">cv. Menghai</strain>
        <tissue evidence="11">Leaf</tissue>
    </source>
</reference>
<keyword evidence="4 8" id="KW-0548">Nucleotidyltransferase</keyword>
<evidence type="ECO:0000256" key="7">
    <source>
        <dbReference type="ARBA" id="ARBA00048744"/>
    </source>
</evidence>
<dbReference type="EC" id="2.7.7.48" evidence="8"/>
<sequence>MWRGGATAASAARALRSRMFPDAIHHPAAALAPIASARSSSSAPSAAAGPTVAEATAAAVAVSQRAGSVSDVLRHYGRCYFELSKARLSFGSYGSSVTLRLDIIDFFLKNMISENLGKICNAHVVHADLSEYGAMDEKCIHLAELAATAVDFPKTGKLAIMPQHLKPKVYPDFMGKEDAISYKSEKILGRLYWSIQEASNGDVVSEELCTSNDLPYDIDLEVPGASDFLASAWQCKCSYEAQLSALLNQYRVRTETELVTGHITSITKYNSKKQVEIKERLKYAYSVLRKEFRSTFESIASDQCELAEDEKNLLYEMKASAWYQVTYHPKWVEKSIGMLDPDGEEMPARLSFAWIPVDYLARIKLKCHGKVIVEGQRPVERLAAYIAERIC</sequence>
<proteinExistence type="inferred from homology"/>
<dbReference type="GO" id="GO:0031380">
    <property type="term" value="C:nuclear RNA-directed RNA polymerase complex"/>
    <property type="evidence" value="ECO:0007669"/>
    <property type="project" value="TreeGrafter"/>
</dbReference>
<evidence type="ECO:0000313" key="11">
    <source>
        <dbReference type="EMBL" id="KAF0920941.1"/>
    </source>
</evidence>
<evidence type="ECO:0000256" key="1">
    <source>
        <dbReference type="ARBA" id="ARBA00005762"/>
    </source>
</evidence>
<dbReference type="EMBL" id="SPHZ02000005">
    <property type="protein sequence ID" value="KAF0920941.1"/>
    <property type="molecule type" value="Genomic_DNA"/>
</dbReference>
<dbReference type="InterPro" id="IPR058752">
    <property type="entry name" value="RDRP_C_head"/>
</dbReference>
<evidence type="ECO:0000256" key="3">
    <source>
        <dbReference type="ARBA" id="ARBA00022679"/>
    </source>
</evidence>
<keyword evidence="2 8" id="KW-0696">RNA-directed RNA polymerase</keyword>
<comment type="similarity">
    <text evidence="1 8">Belongs to the RdRP family.</text>
</comment>
<dbReference type="OrthoDB" id="670658at2759"/>
<keyword evidence="3 8" id="KW-0808">Transferase</keyword>
<organism evidence="11 12">
    <name type="scientific">Oryza meyeriana var. granulata</name>
    <dbReference type="NCBI Taxonomy" id="110450"/>
    <lineage>
        <taxon>Eukaryota</taxon>
        <taxon>Viridiplantae</taxon>
        <taxon>Streptophyta</taxon>
        <taxon>Embryophyta</taxon>
        <taxon>Tracheophyta</taxon>
        <taxon>Spermatophyta</taxon>
        <taxon>Magnoliopsida</taxon>
        <taxon>Liliopsida</taxon>
        <taxon>Poales</taxon>
        <taxon>Poaceae</taxon>
        <taxon>BOP clade</taxon>
        <taxon>Oryzoideae</taxon>
        <taxon>Oryzeae</taxon>
        <taxon>Oryzinae</taxon>
        <taxon>Oryza</taxon>
        <taxon>Oryza meyeriana</taxon>
    </lineage>
</organism>
<comment type="catalytic activity">
    <reaction evidence="7 8">
        <text>RNA(n) + a ribonucleoside 5'-triphosphate = RNA(n+1) + diphosphate</text>
        <dbReference type="Rhea" id="RHEA:21248"/>
        <dbReference type="Rhea" id="RHEA-COMP:14527"/>
        <dbReference type="Rhea" id="RHEA-COMP:17342"/>
        <dbReference type="ChEBI" id="CHEBI:33019"/>
        <dbReference type="ChEBI" id="CHEBI:61557"/>
        <dbReference type="ChEBI" id="CHEBI:140395"/>
        <dbReference type="EC" id="2.7.7.48"/>
    </reaction>
</comment>
<dbReference type="GO" id="GO:0003723">
    <property type="term" value="F:RNA binding"/>
    <property type="evidence" value="ECO:0007669"/>
    <property type="project" value="UniProtKB-KW"/>
</dbReference>
<feature type="domain" description="RDRP core" evidence="9">
    <location>
        <begin position="95"/>
        <end position="194"/>
    </location>
</feature>
<evidence type="ECO:0000259" key="10">
    <source>
        <dbReference type="Pfam" id="PF26253"/>
    </source>
</evidence>
<dbReference type="InterPro" id="IPR007855">
    <property type="entry name" value="RDRP"/>
</dbReference>